<protein>
    <submittedName>
        <fullName evidence="3">Class I SAM-dependent methyltransferase</fullName>
    </submittedName>
</protein>
<comment type="caution">
    <text evidence="3">The sequence shown here is derived from an EMBL/GenBank/DDBJ whole genome shotgun (WGS) entry which is preliminary data.</text>
</comment>
<dbReference type="GO" id="GO:0008168">
    <property type="term" value="F:methyltransferase activity"/>
    <property type="evidence" value="ECO:0007669"/>
    <property type="project" value="UniProtKB-KW"/>
</dbReference>
<dbReference type="Pfam" id="PF13847">
    <property type="entry name" value="Methyltransf_31"/>
    <property type="match status" value="1"/>
</dbReference>
<feature type="region of interest" description="Disordered" evidence="1">
    <location>
        <begin position="28"/>
        <end position="49"/>
    </location>
</feature>
<name>A0ABT6DH00_9BACT</name>
<proteinExistence type="predicted"/>
<feature type="domain" description="Methyltransferase" evidence="2">
    <location>
        <begin position="128"/>
        <end position="202"/>
    </location>
</feature>
<dbReference type="Proteomes" id="UP001152321">
    <property type="component" value="Unassembled WGS sequence"/>
</dbReference>
<evidence type="ECO:0000313" key="4">
    <source>
        <dbReference type="Proteomes" id="UP001152321"/>
    </source>
</evidence>
<evidence type="ECO:0000259" key="2">
    <source>
        <dbReference type="Pfam" id="PF13847"/>
    </source>
</evidence>
<accession>A0ABT6DH00</accession>
<dbReference type="EMBL" id="JANRMI010000002">
    <property type="protein sequence ID" value="MDG0816143.1"/>
    <property type="molecule type" value="Genomic_DNA"/>
</dbReference>
<dbReference type="CDD" id="cd02440">
    <property type="entry name" value="AdoMet_MTases"/>
    <property type="match status" value="1"/>
</dbReference>
<organism evidence="3 4">
    <name type="scientific">Bdellovibrio svalbardensis</name>
    <dbReference type="NCBI Taxonomy" id="2972972"/>
    <lineage>
        <taxon>Bacteria</taxon>
        <taxon>Pseudomonadati</taxon>
        <taxon>Bdellovibrionota</taxon>
        <taxon>Bdellovibrionia</taxon>
        <taxon>Bdellovibrionales</taxon>
        <taxon>Pseudobdellovibrionaceae</taxon>
        <taxon>Bdellovibrio</taxon>
    </lineage>
</organism>
<dbReference type="GO" id="GO:0032259">
    <property type="term" value="P:methylation"/>
    <property type="evidence" value="ECO:0007669"/>
    <property type="project" value="UniProtKB-KW"/>
</dbReference>
<reference evidence="3" key="1">
    <citation type="submission" date="2022-08" db="EMBL/GenBank/DDBJ databases">
        <title>Novel Bdellovibrio Species Isolated from Svalbard: Designation Bdellovibrio svalbardensis.</title>
        <authorList>
            <person name="Mitchell R.J."/>
            <person name="Choi S.Y."/>
        </authorList>
    </citation>
    <scope>NUCLEOTIDE SEQUENCE</scope>
    <source>
        <strain evidence="3">PAP01</strain>
    </source>
</reference>
<evidence type="ECO:0000313" key="3">
    <source>
        <dbReference type="EMBL" id="MDG0816143.1"/>
    </source>
</evidence>
<dbReference type="InterPro" id="IPR029063">
    <property type="entry name" value="SAM-dependent_MTases_sf"/>
</dbReference>
<dbReference type="Gene3D" id="3.40.50.150">
    <property type="entry name" value="Vaccinia Virus protein VP39"/>
    <property type="match status" value="1"/>
</dbReference>
<keyword evidence="3" id="KW-0808">Transferase</keyword>
<dbReference type="RefSeq" id="WP_277577621.1">
    <property type="nucleotide sequence ID" value="NZ_JANRMI010000002.1"/>
</dbReference>
<keyword evidence="4" id="KW-1185">Reference proteome</keyword>
<sequence>MTFFSAAIGIFYDIFFSRRTFLSKSSFSGPPVMKPPNASPDNSPATSDDIFSEDFKRAPKISEDFVQKLQKSFLELGIPPSPTSVESLIDDLEFDQILPPLHRFLSSAQWTSINVAQLVAKWLSPYQNKKFLDAGSGVGKLCILLRYLTDLEIYGVEQRESLVKISQEIIQTNALHRITFEQRNIHEVKFADYDIIYLYNPFQEHVCYSETLIIDKTIELDRKFFLEYTAKIFEELKNLKKGSVLITFHGYGGKVPKTWTLKYNQFVEGGFLSMWVKD</sequence>
<dbReference type="SUPFAM" id="SSF53335">
    <property type="entry name" value="S-adenosyl-L-methionine-dependent methyltransferases"/>
    <property type="match status" value="1"/>
</dbReference>
<gene>
    <name evidence="3" type="ORF">NWE73_07195</name>
</gene>
<keyword evidence="3" id="KW-0489">Methyltransferase</keyword>
<dbReference type="InterPro" id="IPR025714">
    <property type="entry name" value="Methyltranfer_dom"/>
</dbReference>
<evidence type="ECO:0000256" key="1">
    <source>
        <dbReference type="SAM" id="MobiDB-lite"/>
    </source>
</evidence>